<keyword evidence="1" id="KW-0175">Coiled coil</keyword>
<evidence type="ECO:0000313" key="4">
    <source>
        <dbReference type="Proteomes" id="UP000078546"/>
    </source>
</evidence>
<sequence length="1886" mass="215189">MLLRVRASISRHGTNPNPPLQRRTFLFLRNTDLYTKLKHNSYLLKLVKNVKHASENEKKEENSVSTIDLSIAYLFRNISIVKKEGENAVWSCSNNQHNMSTKNGILKKMNAPYCNYNVTTIHQDRIKNDHSVKKVYRHIMESLNILTTEHVLIVLYSFLMNNVNIELIKKINEHVKNNIYNFKTNDLILIHLFYVYFEGTRSVGYSGGYRDHRCNVHGDDVLLDASHKGRNETHELGTNLLRYSSHLFFKRKNTLELNQVAQIILLYHKYGMYNEELFAHFTSLLNIALQSVDTATLESAFAKRAEIFIKIKKSVINEITKLYHIVDCIYHMSGIVHIAASEKKRKRHFSQFFAFLEDNPGLISRLDAPLAFALLQVAQNVGYERKDVITIRNEHEKPINGERTHHMERLLLRSVNDHLKFLTQGQEPSRAKVECKHFNECVRIFSSVHSYCKQIREEIGTEGAHIVCNNNGEVTDESDLYKGMHFLESINKYIRKERAEHMEYLPVIFQTGKREPMCKHMLLYFISSMEKMTDVKSLLLYMESVSTYTNNIYVLSYIQYFFKSIVTRHFSNRVNFVAEHMTLLFSCLCNFVKMKEYEHNLKYVDFNENNRKFFLLLYRNTPHMYEHVKNILLKLNEIEVNDIHSYLFHYAYKHMITYSFICLKNILPYIHSIQIVNKLMYSFLTLNNYYHLHSSEINMDAKRIAELFFHRIFTIKFVRIYKNVHNNFYSATRNILLSIRLDKPLDSELLNCVLNVYLQSDSSTFVDDIYEYISYTLTRFIKRTVALTFEKGHGILTLRSAPPSAAFSNSMVPQCEILRMMRQMLENSQCVHTTSADRAISCMGSVYMANLLLLVYSQVDFQQLYSGFHCTVNDINCFTIFTSPSLLWYNWVDRWPYKRMDVCECNFEKVIQQKFLQLSTCISKDGIKKKGKFQSEVNSARSVCVNCYPCIIEHSSNTPQTHLHECFSNLRRSRDTTFISPANSKKRKEATKGGKHPTGEPSNWEASDWEASDWEASNWEASNWEASDWEASDWEASYRRTIQLGSIQLGSIRLGSIQPEKHLSLANESAGSEQSDLVERGAHAGLPVQRDSADGLLLEGVITYGGNFIKKKIHLIKECQTCDIVHDELKGDTPSMLVRKEATDLIKVIYSYDAAESNIKNLTTNSHEVINNNRIEGFGNTAFGKYECTNYSGREMDKNDMNKSGNSDLNINNPIMNSYNNHNNYMNKMSGFGNPYFNQNPVQKTKGEIAIKYLNEVANKYIPSSFVKKINKVSSSISRNYSNGSLNIQSIMSGNAFGRNCEKNYIHRQQGRSTNSSVSGTGIGSGVGVRSGVGIDSGIRIGNGVGRGERHRKLQKSQACGAYENKIIEDVLITTGVNNVPCENVLSEFSKKCNTLDTKVIVSILTTKLQNRCVDEEENWKYKIKVLCVIKHLLVHRKKKENEQAVETLEVLIQNLKNQTLEELYRCKEIKQLKKHIVDIFVLMGFQQKPIDDHHTQKMAKQKGEISSGETPIGKIPTGEMPNLLDMEDDFEVRTSSTVVRAMRSTDLQSIANHCHIGLEDSDVVGSLIHTFDNLSISSGKVSNSTVGNVQAGSFPGGNNHLFNSLNVKCTPKMGMNHAGREEKSSLSVTRVLGQKQEKGYNAAQSSSVKCCNERDNLILMESEDVYNDSKGERIVPPSHGDDIFDFSNTAYTSNNGGSKGPSANAIWGRNIDFNDLSKIQVRKSNVIYDVNCYDHVDKNPKSEGDFSRRSGFVTPDKHIDQSSMVHSLSSEGKKQPYGKSGTLTNDVCLIDIDEHVSSRSGYGMGETCTKKSAIIEDHTKCGSLGNAAANSRNILDRDCTSPVDDNNMNNFFNTFTITSKKNEEANTKPNVKLDAFELLADELKL</sequence>
<accession>A0A1A8WVC6</accession>
<evidence type="ECO:0000313" key="3">
    <source>
        <dbReference type="EMBL" id="SBS96925.1"/>
    </source>
</evidence>
<dbReference type="InterPro" id="IPR039273">
    <property type="entry name" value="TEPSIN"/>
</dbReference>
<proteinExistence type="predicted"/>
<evidence type="ECO:0000256" key="2">
    <source>
        <dbReference type="SAM" id="MobiDB-lite"/>
    </source>
</evidence>
<name>A0A1A8WVC6_PLAOA</name>
<dbReference type="EMBL" id="FLQV01000634">
    <property type="protein sequence ID" value="SBS96925.1"/>
    <property type="molecule type" value="Genomic_DNA"/>
</dbReference>
<organism evidence="3 4">
    <name type="scientific">Plasmodium ovale curtisi</name>
    <dbReference type="NCBI Taxonomy" id="864141"/>
    <lineage>
        <taxon>Eukaryota</taxon>
        <taxon>Sar</taxon>
        <taxon>Alveolata</taxon>
        <taxon>Apicomplexa</taxon>
        <taxon>Aconoidasida</taxon>
        <taxon>Haemosporida</taxon>
        <taxon>Plasmodiidae</taxon>
        <taxon>Plasmodium</taxon>
        <taxon>Plasmodium (Plasmodium)</taxon>
    </lineage>
</organism>
<dbReference type="Gene3D" id="1.25.40.90">
    <property type="match status" value="1"/>
</dbReference>
<gene>
    <name evidence="3" type="ORF">POVCU1_034560</name>
</gene>
<feature type="compositionally biased region" description="Basic residues" evidence="2">
    <location>
        <begin position="984"/>
        <end position="995"/>
    </location>
</feature>
<dbReference type="Proteomes" id="UP000078546">
    <property type="component" value="Unassembled WGS sequence"/>
</dbReference>
<dbReference type="PANTHER" id="PTHR21514">
    <property type="entry name" value="AP-4 COMPLEX ACCESSORY SUBUNIT TEPSIN"/>
    <property type="match status" value="1"/>
</dbReference>
<protein>
    <recommendedName>
        <fullName evidence="5">ENTH domain-containing protein</fullName>
    </recommendedName>
</protein>
<feature type="region of interest" description="Disordered" evidence="2">
    <location>
        <begin position="1501"/>
        <end position="1521"/>
    </location>
</feature>
<dbReference type="PANTHER" id="PTHR21514:SF0">
    <property type="entry name" value="AP-4 COMPLEX ACCESSORY SUBUNIT TEPSIN"/>
    <property type="match status" value="1"/>
</dbReference>
<evidence type="ECO:0008006" key="5">
    <source>
        <dbReference type="Google" id="ProtNLM"/>
    </source>
</evidence>
<reference evidence="4" key="1">
    <citation type="submission" date="2016-05" db="EMBL/GenBank/DDBJ databases">
        <authorList>
            <person name="Naeem Raeece"/>
        </authorList>
    </citation>
    <scope>NUCLEOTIDE SEQUENCE [LARGE SCALE GENOMIC DNA]</scope>
</reference>
<feature type="region of interest" description="Disordered" evidence="2">
    <location>
        <begin position="978"/>
        <end position="1009"/>
    </location>
</feature>
<feature type="coiled-coil region" evidence="1">
    <location>
        <begin position="1435"/>
        <end position="1462"/>
    </location>
</feature>
<evidence type="ECO:0000256" key="1">
    <source>
        <dbReference type="SAM" id="Coils"/>
    </source>
</evidence>
<dbReference type="InterPro" id="IPR008942">
    <property type="entry name" value="ENTH_VHS"/>
</dbReference>
<dbReference type="GO" id="GO:0032588">
    <property type="term" value="C:trans-Golgi network membrane"/>
    <property type="evidence" value="ECO:0007669"/>
    <property type="project" value="TreeGrafter"/>
</dbReference>